<dbReference type="Proteomes" id="UP001548590">
    <property type="component" value="Unassembled WGS sequence"/>
</dbReference>
<protein>
    <submittedName>
        <fullName evidence="1">Uncharacterized protein</fullName>
    </submittedName>
</protein>
<organism evidence="1 2">
    <name type="scientific">Uliginosibacterium paludis</name>
    <dbReference type="NCBI Taxonomy" id="1615952"/>
    <lineage>
        <taxon>Bacteria</taxon>
        <taxon>Pseudomonadati</taxon>
        <taxon>Pseudomonadota</taxon>
        <taxon>Betaproteobacteria</taxon>
        <taxon>Rhodocyclales</taxon>
        <taxon>Zoogloeaceae</taxon>
        <taxon>Uliginosibacterium</taxon>
    </lineage>
</organism>
<evidence type="ECO:0000313" key="1">
    <source>
        <dbReference type="EMBL" id="MET1491633.1"/>
    </source>
</evidence>
<dbReference type="EMBL" id="JBEWLZ010000013">
    <property type="protein sequence ID" value="MET1491633.1"/>
    <property type="molecule type" value="Genomic_DNA"/>
</dbReference>
<evidence type="ECO:0000313" key="2">
    <source>
        <dbReference type="Proteomes" id="UP001548590"/>
    </source>
</evidence>
<gene>
    <name evidence="1" type="ORF">ABVT11_17465</name>
</gene>
<proteinExistence type="predicted"/>
<reference evidence="1 2" key="1">
    <citation type="submission" date="2024-07" db="EMBL/GenBank/DDBJ databases">
        <title>Uliginosibacterium paludis KCTC:42655.</title>
        <authorList>
            <person name="Kim M.K."/>
        </authorList>
    </citation>
    <scope>NUCLEOTIDE SEQUENCE [LARGE SCALE GENOMIC DNA]</scope>
    <source>
        <strain evidence="1 2">KCTC 42655</strain>
    </source>
</reference>
<accession>A0ABV2CV35</accession>
<comment type="caution">
    <text evidence="1">The sequence shown here is derived from an EMBL/GenBank/DDBJ whole genome shotgun (WGS) entry which is preliminary data.</text>
</comment>
<sequence length="174" mass="19166">MNGLVYAKTTAGMQEVQLRHARLHPRARSLLILIDGKQCVNDLCGKFATPALVQEYLDVLQEKGLIQALSSYGKDIADEVLSQEPQHAEAPLSEQQSLPPAGRAERLAALKAIMLGAIEEYFSAQPDAYLESLGRARRMRDFVALGNEIITVLNKTGRIAAAVEFKQKVKPLLR</sequence>
<name>A0ABV2CV35_9RHOO</name>
<dbReference type="RefSeq" id="WP_345929415.1">
    <property type="nucleotide sequence ID" value="NZ_JBDIVF010000010.1"/>
</dbReference>
<keyword evidence="2" id="KW-1185">Reference proteome</keyword>